<evidence type="ECO:0000313" key="2">
    <source>
        <dbReference type="Proteomes" id="UP000250078"/>
    </source>
</evidence>
<organism evidence="1 2">
    <name type="scientific">Cenococcum geophilum 1.58</name>
    <dbReference type="NCBI Taxonomy" id="794803"/>
    <lineage>
        <taxon>Eukaryota</taxon>
        <taxon>Fungi</taxon>
        <taxon>Dikarya</taxon>
        <taxon>Ascomycota</taxon>
        <taxon>Pezizomycotina</taxon>
        <taxon>Dothideomycetes</taxon>
        <taxon>Pleosporomycetidae</taxon>
        <taxon>Gloniales</taxon>
        <taxon>Gloniaceae</taxon>
        <taxon>Cenococcum</taxon>
    </lineage>
</organism>
<evidence type="ECO:0000313" key="1">
    <source>
        <dbReference type="EMBL" id="OCK87333.1"/>
    </source>
</evidence>
<protein>
    <submittedName>
        <fullName evidence="1">Uncharacterized protein</fullName>
    </submittedName>
</protein>
<gene>
    <name evidence="1" type="ORF">K441DRAFT_671031</name>
</gene>
<name>A0ACC8EP53_9PEZI</name>
<proteinExistence type="predicted"/>
<accession>A0ACC8EP53</accession>
<sequence>MWTSDLYVLKQVKSNPLRCITQNKDKRKQYFRNMSTAMATMCDVFATVMDVSVNETKDKEKVNKNGIWYNDEYPTLQKADNEGKVNQIEATNPDGSIVFTYWVRGSEKLRRRSEPGNEPRSTCGIDDEDIPASVDEGGEFEVDW</sequence>
<dbReference type="Proteomes" id="UP000250078">
    <property type="component" value="Unassembled WGS sequence"/>
</dbReference>
<dbReference type="EMBL" id="KV748263">
    <property type="protein sequence ID" value="OCK87333.1"/>
    <property type="molecule type" value="Genomic_DNA"/>
</dbReference>
<keyword evidence="2" id="KW-1185">Reference proteome</keyword>
<reference evidence="1 2" key="1">
    <citation type="journal article" date="2016" name="Nat. Commun.">
        <title>Ectomycorrhizal ecology is imprinted in the genome of the dominant symbiotic fungus Cenococcum geophilum.</title>
        <authorList>
            <consortium name="DOE Joint Genome Institute"/>
            <person name="Peter M."/>
            <person name="Kohler A."/>
            <person name="Ohm R.A."/>
            <person name="Kuo A."/>
            <person name="Krutzmann J."/>
            <person name="Morin E."/>
            <person name="Arend M."/>
            <person name="Barry K.W."/>
            <person name="Binder M."/>
            <person name="Choi C."/>
            <person name="Clum A."/>
            <person name="Copeland A."/>
            <person name="Grisel N."/>
            <person name="Haridas S."/>
            <person name="Kipfer T."/>
            <person name="LaButti K."/>
            <person name="Lindquist E."/>
            <person name="Lipzen A."/>
            <person name="Maire R."/>
            <person name="Meier B."/>
            <person name="Mihaltcheva S."/>
            <person name="Molinier V."/>
            <person name="Murat C."/>
            <person name="Poggeler S."/>
            <person name="Quandt C.A."/>
            <person name="Sperisen C."/>
            <person name="Tritt A."/>
            <person name="Tisserant E."/>
            <person name="Crous P.W."/>
            <person name="Henrissat B."/>
            <person name="Nehls U."/>
            <person name="Egli S."/>
            <person name="Spatafora J.W."/>
            <person name="Grigoriev I.V."/>
            <person name="Martin F.M."/>
        </authorList>
    </citation>
    <scope>NUCLEOTIDE SEQUENCE [LARGE SCALE GENOMIC DNA]</scope>
    <source>
        <strain evidence="1 2">1.58</strain>
    </source>
</reference>